<proteinExistence type="predicted"/>
<reference evidence="2" key="1">
    <citation type="submission" date="2020-11" db="EMBL/GenBank/DDBJ databases">
        <authorList>
            <person name="Whitehead M."/>
        </authorList>
    </citation>
    <scope>NUCLEOTIDE SEQUENCE</scope>
    <source>
        <strain evidence="2">EGII</strain>
    </source>
</reference>
<accession>A0A811VK34</accession>
<dbReference type="Proteomes" id="UP000606786">
    <property type="component" value="Unassembled WGS sequence"/>
</dbReference>
<feature type="region of interest" description="Disordered" evidence="1">
    <location>
        <begin position="1"/>
        <end position="29"/>
    </location>
</feature>
<protein>
    <submittedName>
        <fullName evidence="2">(Mediterranean fruit fly) hypothetical protein</fullName>
    </submittedName>
</protein>
<comment type="caution">
    <text evidence="2">The sequence shown here is derived from an EMBL/GenBank/DDBJ whole genome shotgun (WGS) entry which is preliminary data.</text>
</comment>
<dbReference type="AlphaFoldDB" id="A0A811VK34"/>
<evidence type="ECO:0000313" key="3">
    <source>
        <dbReference type="Proteomes" id="UP000606786"/>
    </source>
</evidence>
<evidence type="ECO:0000256" key="1">
    <source>
        <dbReference type="SAM" id="MobiDB-lite"/>
    </source>
</evidence>
<name>A0A811VK34_CERCA</name>
<feature type="compositionally biased region" description="Basic and acidic residues" evidence="1">
    <location>
        <begin position="7"/>
        <end position="20"/>
    </location>
</feature>
<sequence>MSGQHEQQQHLTEHNEESVRKSSKGSGKCGHVFPNGKCVTEAKVQRVFVLSEIQPSKVQLTNLHPYTNVQNYKYPNCNFCMLSQRLWRSLPCKLIPVET</sequence>
<organism evidence="2 3">
    <name type="scientific">Ceratitis capitata</name>
    <name type="common">Mediterranean fruit fly</name>
    <name type="synonym">Tephritis capitata</name>
    <dbReference type="NCBI Taxonomy" id="7213"/>
    <lineage>
        <taxon>Eukaryota</taxon>
        <taxon>Metazoa</taxon>
        <taxon>Ecdysozoa</taxon>
        <taxon>Arthropoda</taxon>
        <taxon>Hexapoda</taxon>
        <taxon>Insecta</taxon>
        <taxon>Pterygota</taxon>
        <taxon>Neoptera</taxon>
        <taxon>Endopterygota</taxon>
        <taxon>Diptera</taxon>
        <taxon>Brachycera</taxon>
        <taxon>Muscomorpha</taxon>
        <taxon>Tephritoidea</taxon>
        <taxon>Tephritidae</taxon>
        <taxon>Ceratitis</taxon>
        <taxon>Ceratitis</taxon>
    </lineage>
</organism>
<evidence type="ECO:0000313" key="2">
    <source>
        <dbReference type="EMBL" id="CAD7015354.1"/>
    </source>
</evidence>
<keyword evidence="3" id="KW-1185">Reference proteome</keyword>
<dbReference type="EMBL" id="CAJHJT010000056">
    <property type="protein sequence ID" value="CAD7015354.1"/>
    <property type="molecule type" value="Genomic_DNA"/>
</dbReference>
<gene>
    <name evidence="2" type="ORF">CCAP1982_LOCUS23299</name>
</gene>